<keyword evidence="2" id="KW-1185">Reference proteome</keyword>
<dbReference type="Proteomes" id="UP001576776">
    <property type="component" value="Unassembled WGS sequence"/>
</dbReference>
<evidence type="ECO:0000313" key="1">
    <source>
        <dbReference type="EMBL" id="MFB2938199.1"/>
    </source>
</evidence>
<evidence type="ECO:0000313" key="2">
    <source>
        <dbReference type="Proteomes" id="UP001576776"/>
    </source>
</evidence>
<name>A0ABV4YHA4_9CYAN</name>
<gene>
    <name evidence="1" type="ORF">ACE1B6_23375</name>
</gene>
<proteinExistence type="predicted"/>
<organism evidence="1 2">
    <name type="scientific">Floridaenema fluviatile BLCC-F154</name>
    <dbReference type="NCBI Taxonomy" id="3153640"/>
    <lineage>
        <taxon>Bacteria</taxon>
        <taxon>Bacillati</taxon>
        <taxon>Cyanobacteriota</taxon>
        <taxon>Cyanophyceae</taxon>
        <taxon>Oscillatoriophycideae</taxon>
        <taxon>Aerosakkonematales</taxon>
        <taxon>Aerosakkonemataceae</taxon>
        <taxon>Floridanema</taxon>
        <taxon>Floridanema fluviatile</taxon>
    </lineage>
</organism>
<sequence>MVFVRGTAGTDWSKKVFLGLADNVRLITKELKEVIRYKGTTKGQEIVIISNIIKDKKEFSGVGDEEELQNFIQFLAKYKLMRR</sequence>
<reference evidence="1 2" key="1">
    <citation type="submission" date="2024-09" db="EMBL/GenBank/DDBJ databases">
        <title>Floridaenema gen nov. (Aerosakkonemataceae, Aerosakkonematales ord. nov., Cyanobacteria) from benthic tropical and subtropical fresh waters, with the description of four new species.</title>
        <authorList>
            <person name="Moretto J.A."/>
            <person name="Berthold D.E."/>
            <person name="Lefler F.W."/>
            <person name="Huang I.-S."/>
            <person name="Laughinghouse H. IV."/>
        </authorList>
    </citation>
    <scope>NUCLEOTIDE SEQUENCE [LARGE SCALE GENOMIC DNA]</scope>
    <source>
        <strain evidence="1 2">BLCC-F154</strain>
    </source>
</reference>
<comment type="caution">
    <text evidence="1">The sequence shown here is derived from an EMBL/GenBank/DDBJ whole genome shotgun (WGS) entry which is preliminary data.</text>
</comment>
<dbReference type="EMBL" id="JBHFNS010000084">
    <property type="protein sequence ID" value="MFB2938199.1"/>
    <property type="molecule type" value="Genomic_DNA"/>
</dbReference>
<protein>
    <submittedName>
        <fullName evidence="1">Uncharacterized protein</fullName>
    </submittedName>
</protein>
<accession>A0ABV4YHA4</accession>